<keyword evidence="1 6" id="KW-0285">Flavoprotein</keyword>
<dbReference type="HAMAP" id="MF_01216">
    <property type="entry name" value="Azoreductase_type1"/>
    <property type="match status" value="1"/>
</dbReference>
<protein>
    <recommendedName>
        <fullName evidence="6">FMN dependent NADH:quinone oxidoreductase</fullName>
        <ecNumber evidence="6">1.6.5.-</ecNumber>
    </recommendedName>
    <alternativeName>
        <fullName evidence="6">Azo-dye reductase</fullName>
    </alternativeName>
    <alternativeName>
        <fullName evidence="6">FMN-dependent NADH-azo compound oxidoreductase</fullName>
    </alternativeName>
    <alternativeName>
        <fullName evidence="6">FMN-dependent NADH-azoreductase</fullName>
        <ecNumber evidence="6">1.7.1.17</ecNumber>
    </alternativeName>
</protein>
<comment type="cofactor">
    <cofactor evidence="6">
        <name>FMN</name>
        <dbReference type="ChEBI" id="CHEBI:58210"/>
    </cofactor>
    <text evidence="6">Binds 1 FMN per subunit.</text>
</comment>
<comment type="catalytic activity">
    <reaction evidence="6">
        <text>2 a quinone + NADH + H(+) = 2 a 1,4-benzosemiquinone + NAD(+)</text>
        <dbReference type="Rhea" id="RHEA:65952"/>
        <dbReference type="ChEBI" id="CHEBI:15378"/>
        <dbReference type="ChEBI" id="CHEBI:57540"/>
        <dbReference type="ChEBI" id="CHEBI:57945"/>
        <dbReference type="ChEBI" id="CHEBI:132124"/>
        <dbReference type="ChEBI" id="CHEBI:134225"/>
    </reaction>
</comment>
<sequence>MKLLAIDASILGNHSISRHLMSYFLQNWQKRHPEAEIAYRDFAAQPINHLSQEIIAAKQKPDAELSSTLKQELELSETLITEFLTADEVIIGAPMYNFSIATQLKAWIDRILVAGRTFKYEKHGVTGLATGKKISIISTRGNHYTNNASMQAMDHQENYLKTIFSFIGITDLTIIRAEGLHLGESLKEKAIAMAEQKIRELFFKAA</sequence>
<comment type="function">
    <text evidence="6">Quinone reductase that provides resistance to thiol-specific stress caused by electrophilic quinones.</text>
</comment>
<name>A0ABY8AQZ6_9GAMM</name>
<organism evidence="8 9">
    <name type="scientific">Legionella cardiaca</name>
    <dbReference type="NCBI Taxonomy" id="1071983"/>
    <lineage>
        <taxon>Bacteria</taxon>
        <taxon>Pseudomonadati</taxon>
        <taxon>Pseudomonadota</taxon>
        <taxon>Gammaproteobacteria</taxon>
        <taxon>Legionellales</taxon>
        <taxon>Legionellaceae</taxon>
        <taxon>Legionella</taxon>
    </lineage>
</organism>
<evidence type="ECO:0000313" key="9">
    <source>
        <dbReference type="Proteomes" id="UP001222087"/>
    </source>
</evidence>
<dbReference type="InterPro" id="IPR029039">
    <property type="entry name" value="Flavoprotein-like_sf"/>
</dbReference>
<feature type="binding site" evidence="6">
    <location>
        <begin position="15"/>
        <end position="17"/>
    </location>
    <ligand>
        <name>FMN</name>
        <dbReference type="ChEBI" id="CHEBI:58210"/>
    </ligand>
</feature>
<comment type="catalytic activity">
    <reaction evidence="5">
        <text>N,N-dimethyl-1,4-phenylenediamine + anthranilate + 2 NAD(+) = 2-(4-dimethylaminophenyl)diazenylbenzoate + 2 NADH + 2 H(+)</text>
        <dbReference type="Rhea" id="RHEA:55872"/>
        <dbReference type="ChEBI" id="CHEBI:15378"/>
        <dbReference type="ChEBI" id="CHEBI:15783"/>
        <dbReference type="ChEBI" id="CHEBI:16567"/>
        <dbReference type="ChEBI" id="CHEBI:57540"/>
        <dbReference type="ChEBI" id="CHEBI:57945"/>
        <dbReference type="ChEBI" id="CHEBI:71579"/>
        <dbReference type="EC" id="1.7.1.17"/>
    </reaction>
    <physiologicalReaction direction="right-to-left" evidence="5">
        <dbReference type="Rhea" id="RHEA:55874"/>
    </physiologicalReaction>
</comment>
<keyword evidence="3 6" id="KW-0560">Oxidoreductase</keyword>
<evidence type="ECO:0000313" key="8">
    <source>
        <dbReference type="EMBL" id="WED42943.1"/>
    </source>
</evidence>
<dbReference type="Proteomes" id="UP001222087">
    <property type="component" value="Chromosome"/>
</dbReference>
<feature type="domain" description="Flavodoxin-like fold" evidence="7">
    <location>
        <begin position="1"/>
        <end position="200"/>
    </location>
</feature>
<dbReference type="EC" id="1.7.1.17" evidence="6"/>
<keyword evidence="9" id="KW-1185">Reference proteome</keyword>
<comment type="subunit">
    <text evidence="6">Homodimer.</text>
</comment>
<dbReference type="SUPFAM" id="SSF52218">
    <property type="entry name" value="Flavoproteins"/>
    <property type="match status" value="1"/>
</dbReference>
<evidence type="ECO:0000256" key="3">
    <source>
        <dbReference type="ARBA" id="ARBA00023002"/>
    </source>
</evidence>
<dbReference type="InterPro" id="IPR023048">
    <property type="entry name" value="NADH:quinone_OxRdtase_FMN_depd"/>
</dbReference>
<comment type="function">
    <text evidence="6">Also exhibits azoreductase activity. Catalyzes the reductive cleavage of the azo bond in aromatic azo compounds to the corresponding amines.</text>
</comment>
<dbReference type="PANTHER" id="PTHR43741">
    <property type="entry name" value="FMN-DEPENDENT NADH-AZOREDUCTASE 1"/>
    <property type="match status" value="1"/>
</dbReference>
<dbReference type="EC" id="1.6.5.-" evidence="6"/>
<evidence type="ECO:0000259" key="7">
    <source>
        <dbReference type="Pfam" id="PF02525"/>
    </source>
</evidence>
<dbReference type="Gene3D" id="3.40.50.360">
    <property type="match status" value="1"/>
</dbReference>
<evidence type="ECO:0000256" key="4">
    <source>
        <dbReference type="ARBA" id="ARBA00023027"/>
    </source>
</evidence>
<dbReference type="Pfam" id="PF02525">
    <property type="entry name" value="Flavodoxin_2"/>
    <property type="match status" value="1"/>
</dbReference>
<dbReference type="InterPro" id="IPR050104">
    <property type="entry name" value="FMN-dep_NADH:Q_OxRdtase_AzoR1"/>
</dbReference>
<dbReference type="InterPro" id="IPR003680">
    <property type="entry name" value="Flavodoxin_fold"/>
</dbReference>
<evidence type="ECO:0000256" key="2">
    <source>
        <dbReference type="ARBA" id="ARBA00022643"/>
    </source>
</evidence>
<comment type="similarity">
    <text evidence="6">Belongs to the azoreductase type 1 family.</text>
</comment>
<proteinExistence type="inferred from homology"/>
<evidence type="ECO:0000256" key="1">
    <source>
        <dbReference type="ARBA" id="ARBA00022630"/>
    </source>
</evidence>
<dbReference type="PANTHER" id="PTHR43741:SF4">
    <property type="entry name" value="FMN-DEPENDENT NADH:QUINONE OXIDOREDUCTASE"/>
    <property type="match status" value="1"/>
</dbReference>
<feature type="binding site" evidence="6">
    <location>
        <position position="9"/>
    </location>
    <ligand>
        <name>FMN</name>
        <dbReference type="ChEBI" id="CHEBI:58210"/>
    </ligand>
</feature>
<feature type="binding site" evidence="6">
    <location>
        <begin position="95"/>
        <end position="98"/>
    </location>
    <ligand>
        <name>FMN</name>
        <dbReference type="ChEBI" id="CHEBI:58210"/>
    </ligand>
</feature>
<evidence type="ECO:0000256" key="5">
    <source>
        <dbReference type="ARBA" id="ARBA00048542"/>
    </source>
</evidence>
<dbReference type="EMBL" id="CP119078">
    <property type="protein sequence ID" value="WED42943.1"/>
    <property type="molecule type" value="Genomic_DNA"/>
</dbReference>
<gene>
    <name evidence="6" type="primary">azoR</name>
    <name evidence="8" type="ORF">PXX05_13725</name>
</gene>
<reference evidence="8 9" key="1">
    <citation type="submission" date="2023-02" db="EMBL/GenBank/DDBJ databases">
        <title>Genome Sequence of L. cardiaca H63T.</title>
        <authorList>
            <person name="Lopez A.E."/>
            <person name="Cianciotto N.P."/>
        </authorList>
    </citation>
    <scope>NUCLEOTIDE SEQUENCE [LARGE SCALE GENOMIC DNA]</scope>
    <source>
        <strain evidence="8 9">H63</strain>
    </source>
</reference>
<comment type="caution">
    <text evidence="6">Lacks conserved residue(s) required for the propagation of feature annotation.</text>
</comment>
<evidence type="ECO:0000256" key="6">
    <source>
        <dbReference type="HAMAP-Rule" id="MF_01216"/>
    </source>
</evidence>
<keyword evidence="2 6" id="KW-0288">FMN</keyword>
<accession>A0ABY8AQZ6</accession>
<keyword evidence="4 6" id="KW-0520">NAD</keyword>
<dbReference type="RefSeq" id="WP_275088758.1">
    <property type="nucleotide sequence ID" value="NZ_CP119078.1"/>
</dbReference>